<keyword evidence="1" id="KW-0812">Transmembrane</keyword>
<keyword evidence="1" id="KW-0472">Membrane</keyword>
<organism evidence="2 3">
    <name type="scientific">Aerophototrophica crusticola</name>
    <dbReference type="NCBI Taxonomy" id="1709002"/>
    <lineage>
        <taxon>Bacteria</taxon>
        <taxon>Pseudomonadati</taxon>
        <taxon>Pseudomonadota</taxon>
        <taxon>Alphaproteobacteria</taxon>
        <taxon>Rhodospirillales</taxon>
        <taxon>Rhodospirillaceae</taxon>
        <taxon>Aerophototrophica</taxon>
    </lineage>
</organism>
<dbReference type="AlphaFoldDB" id="A0A858R6A2"/>
<proteinExistence type="predicted"/>
<evidence type="ECO:0000256" key="1">
    <source>
        <dbReference type="SAM" id="Phobius"/>
    </source>
</evidence>
<feature type="transmembrane region" description="Helical" evidence="1">
    <location>
        <begin position="5"/>
        <end position="23"/>
    </location>
</feature>
<sequence length="70" mass="7484">MRSPVLGVVGAIIAIIGLFLAAGTHEDGLLFGGLLFFLFGVLLNFWLIARVDYSDKHAKTEDQGHAVAAE</sequence>
<name>A0A858R6A2_9PROT</name>
<dbReference type="KEGG" id="acru:HHL28_06050"/>
<keyword evidence="1" id="KW-1133">Transmembrane helix</keyword>
<feature type="transmembrane region" description="Helical" evidence="1">
    <location>
        <begin position="29"/>
        <end position="49"/>
    </location>
</feature>
<dbReference type="EMBL" id="CP051775">
    <property type="protein sequence ID" value="QJE72713.1"/>
    <property type="molecule type" value="Genomic_DNA"/>
</dbReference>
<evidence type="ECO:0000313" key="3">
    <source>
        <dbReference type="Proteomes" id="UP000501891"/>
    </source>
</evidence>
<protein>
    <submittedName>
        <fullName evidence="2">Uncharacterized protein</fullName>
    </submittedName>
</protein>
<evidence type="ECO:0000313" key="2">
    <source>
        <dbReference type="EMBL" id="QJE72713.1"/>
    </source>
</evidence>
<keyword evidence="3" id="KW-1185">Reference proteome</keyword>
<dbReference type="Proteomes" id="UP000501891">
    <property type="component" value="Chromosome"/>
</dbReference>
<gene>
    <name evidence="2" type="ORF">HHL28_06050</name>
</gene>
<reference evidence="2" key="1">
    <citation type="submission" date="2020-04" db="EMBL/GenBank/DDBJ databases">
        <title>A desert anoxygenic phototrophic bacterium fixes CO2 using RubisCO under aerobic conditions.</title>
        <authorList>
            <person name="Tang K."/>
        </authorList>
    </citation>
    <scope>NUCLEOTIDE SEQUENCE [LARGE SCALE GENOMIC DNA]</scope>
    <source>
        <strain evidence="2">MIMtkB3</strain>
    </source>
</reference>
<accession>A0A858R6A2</accession>